<dbReference type="NCBIfam" id="NF041216">
    <property type="entry name" value="CU044_2847_fam"/>
    <property type="match status" value="1"/>
</dbReference>
<protein>
    <recommendedName>
        <fullName evidence="1">Trypsin-co-occurring domain-containing protein</fullName>
    </recommendedName>
</protein>
<evidence type="ECO:0000313" key="3">
    <source>
        <dbReference type="Proteomes" id="UP000619486"/>
    </source>
</evidence>
<dbReference type="EMBL" id="BMQQ01000001">
    <property type="protein sequence ID" value="GGT16132.1"/>
    <property type="molecule type" value="Genomic_DNA"/>
</dbReference>
<gene>
    <name evidence="2" type="ORF">GCM10014713_06290</name>
</gene>
<feature type="domain" description="Trypsin-co-occurring" evidence="1">
    <location>
        <begin position="6"/>
        <end position="103"/>
    </location>
</feature>
<evidence type="ECO:0000313" key="2">
    <source>
        <dbReference type="EMBL" id="GGT16132.1"/>
    </source>
</evidence>
<accession>A0A918GYM7</accession>
<evidence type="ECO:0000259" key="1">
    <source>
        <dbReference type="Pfam" id="PF19493"/>
    </source>
</evidence>
<dbReference type="InterPro" id="IPR045794">
    <property type="entry name" value="Trypco1"/>
</dbReference>
<dbReference type="AlphaFoldDB" id="A0A918GYM7"/>
<keyword evidence="3" id="KW-1185">Reference proteome</keyword>
<reference evidence="2" key="1">
    <citation type="journal article" date="2014" name="Int. J. Syst. Evol. Microbiol.">
        <title>Complete genome sequence of Corynebacterium casei LMG S-19264T (=DSM 44701T), isolated from a smear-ripened cheese.</title>
        <authorList>
            <consortium name="US DOE Joint Genome Institute (JGI-PGF)"/>
            <person name="Walter F."/>
            <person name="Albersmeier A."/>
            <person name="Kalinowski J."/>
            <person name="Ruckert C."/>
        </authorList>
    </citation>
    <scope>NUCLEOTIDE SEQUENCE</scope>
    <source>
        <strain evidence="2">JCM 3172</strain>
    </source>
</reference>
<dbReference type="Proteomes" id="UP000619486">
    <property type="component" value="Unassembled WGS sequence"/>
</dbReference>
<proteinExistence type="predicted"/>
<comment type="caution">
    <text evidence="2">The sequence shown here is derived from an EMBL/GenBank/DDBJ whole genome shotgun (WGS) entry which is preliminary data.</text>
</comment>
<reference evidence="2" key="2">
    <citation type="submission" date="2020-09" db="EMBL/GenBank/DDBJ databases">
        <authorList>
            <person name="Sun Q."/>
            <person name="Ohkuma M."/>
        </authorList>
    </citation>
    <scope>NUCLEOTIDE SEQUENCE</scope>
    <source>
        <strain evidence="2">JCM 3172</strain>
    </source>
</reference>
<organism evidence="2 3">
    <name type="scientific">Streptomyces purpureus</name>
    <dbReference type="NCBI Taxonomy" id="1951"/>
    <lineage>
        <taxon>Bacteria</taxon>
        <taxon>Bacillati</taxon>
        <taxon>Actinomycetota</taxon>
        <taxon>Actinomycetes</taxon>
        <taxon>Kitasatosporales</taxon>
        <taxon>Streptomycetaceae</taxon>
        <taxon>Streptomyces</taxon>
    </lineage>
</organism>
<dbReference type="Pfam" id="PF19493">
    <property type="entry name" value="Trypco1"/>
    <property type="match status" value="1"/>
</dbReference>
<sequence>MYMSVPFENGETMVVELGEGQGSGVLRASRGEGLFESSADTFEAGMARVRRVAEALLERLTDLPRSPDHIRAEFGIRVTAEAGFVVAKGSGDAHITLQLEWSRPEGDG</sequence>
<name>A0A918GYM7_9ACTN</name>